<sequence length="107" mass="12474">MRTLRIDCPSNPRTVNQLLYAPLCRHPTMISIEVKVNGTEEEARVQIGIWLSAWHEREILQFTESIGDTWSLVKVYRILAVLRRLGEWGLETFEPWFKATFLDLEGS</sequence>
<keyword evidence="2" id="KW-1185">Reference proteome</keyword>
<dbReference type="Proteomes" id="UP000799755">
    <property type="component" value="Unassembled WGS sequence"/>
</dbReference>
<reference evidence="1" key="1">
    <citation type="journal article" date="2020" name="Stud. Mycol.">
        <title>101 Dothideomycetes genomes: a test case for predicting lifestyles and emergence of pathogens.</title>
        <authorList>
            <person name="Haridas S."/>
            <person name="Albert R."/>
            <person name="Binder M."/>
            <person name="Bloem J."/>
            <person name="Labutti K."/>
            <person name="Salamov A."/>
            <person name="Andreopoulos B."/>
            <person name="Baker S."/>
            <person name="Barry K."/>
            <person name="Bills G."/>
            <person name="Bluhm B."/>
            <person name="Cannon C."/>
            <person name="Castanera R."/>
            <person name="Culley D."/>
            <person name="Daum C."/>
            <person name="Ezra D."/>
            <person name="Gonzalez J."/>
            <person name="Henrissat B."/>
            <person name="Kuo A."/>
            <person name="Liang C."/>
            <person name="Lipzen A."/>
            <person name="Lutzoni F."/>
            <person name="Magnuson J."/>
            <person name="Mondo S."/>
            <person name="Nolan M."/>
            <person name="Ohm R."/>
            <person name="Pangilinan J."/>
            <person name="Park H.-J."/>
            <person name="Ramirez L."/>
            <person name="Alfaro M."/>
            <person name="Sun H."/>
            <person name="Tritt A."/>
            <person name="Yoshinaga Y."/>
            <person name="Zwiers L.-H."/>
            <person name="Turgeon B."/>
            <person name="Goodwin S."/>
            <person name="Spatafora J."/>
            <person name="Crous P."/>
            <person name="Grigoriev I."/>
        </authorList>
    </citation>
    <scope>NUCLEOTIDE SEQUENCE</scope>
    <source>
        <strain evidence="1">ATCC 200398</strain>
    </source>
</reference>
<dbReference type="EMBL" id="MU003503">
    <property type="protein sequence ID" value="KAF2472219.1"/>
    <property type="molecule type" value="Genomic_DNA"/>
</dbReference>
<gene>
    <name evidence="1" type="ORF">BDR25DRAFT_342193</name>
</gene>
<evidence type="ECO:0000313" key="1">
    <source>
        <dbReference type="EMBL" id="KAF2472219.1"/>
    </source>
</evidence>
<name>A0ACB6QYU0_9PLEO</name>
<organism evidence="1 2">
    <name type="scientific">Lindgomyces ingoldianus</name>
    <dbReference type="NCBI Taxonomy" id="673940"/>
    <lineage>
        <taxon>Eukaryota</taxon>
        <taxon>Fungi</taxon>
        <taxon>Dikarya</taxon>
        <taxon>Ascomycota</taxon>
        <taxon>Pezizomycotina</taxon>
        <taxon>Dothideomycetes</taxon>
        <taxon>Pleosporomycetidae</taxon>
        <taxon>Pleosporales</taxon>
        <taxon>Lindgomycetaceae</taxon>
        <taxon>Lindgomyces</taxon>
    </lineage>
</organism>
<evidence type="ECO:0000313" key="2">
    <source>
        <dbReference type="Proteomes" id="UP000799755"/>
    </source>
</evidence>
<proteinExistence type="predicted"/>
<comment type="caution">
    <text evidence="1">The sequence shown here is derived from an EMBL/GenBank/DDBJ whole genome shotgun (WGS) entry which is preliminary data.</text>
</comment>
<protein>
    <submittedName>
        <fullName evidence="1">Uncharacterized protein</fullName>
    </submittedName>
</protein>
<accession>A0ACB6QYU0</accession>